<keyword evidence="2" id="KW-1185">Reference proteome</keyword>
<gene>
    <name evidence="1" type="ORF">QAD02_023763</name>
</gene>
<sequence length="483" mass="54938">MKPIGQIILGVVFLTLSSILQVEAEHCKYIRLDRTVTISKCKKNDQYTITVTCFPEQPLPSKIPENKRIKGENLHDADLTFQWCSYPKKLNIREFLLSLNVNQTRNLAFQDSKTVPSSEQLENLEVENLELKRINSNELPYDLLYHMNLKYLRINWMALTRLPENFFEKSSNLHLLEIRNTNLSQISSADFAGLSGLNRLHLISNKVSRIEAGSFDHTSDLTFLSIYDEPLESLPTGVFDKLSKLETLEIYKSKLTSLPSSLLRVQGKSLVELFLNKNDELDTIPSDLLKGLVYLKNIQLVRNKLTSLDENMFVGLDALGYVDVSHNKLKIIPENIFKGNKNLQVFLASGNLLEHFSGKIFLNTGLKLLYLDANNISSLPADFALLLGNNTEIHLETNRIAAIDFSALEKYAVSVQGNTEINYLSLDGNPLICDCQLLGYQYHKMKEDMYRIVAISFGDHICKAPTEVENRNLKEISMKDLRC</sequence>
<accession>A0ACC2PWV7</accession>
<protein>
    <submittedName>
        <fullName evidence="1">Uncharacterized protein</fullName>
    </submittedName>
</protein>
<reference evidence="1" key="1">
    <citation type="submission" date="2023-04" db="EMBL/GenBank/DDBJ databases">
        <title>A chromosome-level genome assembly of the parasitoid wasp Eretmocerus hayati.</title>
        <authorList>
            <person name="Zhong Y."/>
            <person name="Liu S."/>
            <person name="Liu Y."/>
        </authorList>
    </citation>
    <scope>NUCLEOTIDE SEQUENCE</scope>
    <source>
        <strain evidence="1">ZJU_SS_LIU_2023</strain>
    </source>
</reference>
<organism evidence="1 2">
    <name type="scientific">Eretmocerus hayati</name>
    <dbReference type="NCBI Taxonomy" id="131215"/>
    <lineage>
        <taxon>Eukaryota</taxon>
        <taxon>Metazoa</taxon>
        <taxon>Ecdysozoa</taxon>
        <taxon>Arthropoda</taxon>
        <taxon>Hexapoda</taxon>
        <taxon>Insecta</taxon>
        <taxon>Pterygota</taxon>
        <taxon>Neoptera</taxon>
        <taxon>Endopterygota</taxon>
        <taxon>Hymenoptera</taxon>
        <taxon>Apocrita</taxon>
        <taxon>Proctotrupomorpha</taxon>
        <taxon>Chalcidoidea</taxon>
        <taxon>Aphelinidae</taxon>
        <taxon>Aphelininae</taxon>
        <taxon>Eretmocerus</taxon>
    </lineage>
</organism>
<proteinExistence type="predicted"/>
<dbReference type="EMBL" id="CM056741">
    <property type="protein sequence ID" value="KAJ8687968.1"/>
    <property type="molecule type" value="Genomic_DNA"/>
</dbReference>
<evidence type="ECO:0000313" key="2">
    <source>
        <dbReference type="Proteomes" id="UP001239111"/>
    </source>
</evidence>
<comment type="caution">
    <text evidence="1">The sequence shown here is derived from an EMBL/GenBank/DDBJ whole genome shotgun (WGS) entry which is preliminary data.</text>
</comment>
<evidence type="ECO:0000313" key="1">
    <source>
        <dbReference type="EMBL" id="KAJ8687968.1"/>
    </source>
</evidence>
<dbReference type="Proteomes" id="UP001239111">
    <property type="component" value="Chromosome 1"/>
</dbReference>
<name>A0ACC2PWV7_9HYME</name>